<keyword evidence="5" id="KW-0472">Membrane</keyword>
<keyword evidence="2" id="KW-0521">NADP</keyword>
<proteinExistence type="inferred from homology"/>
<dbReference type="InterPro" id="IPR057571">
    <property type="entry name" value="SDR_PhqE-like"/>
</dbReference>
<dbReference type="Pfam" id="PF23441">
    <property type="entry name" value="SDR"/>
    <property type="match status" value="1"/>
</dbReference>
<name>A0A8H4VWV5_9HELO</name>
<dbReference type="SUPFAM" id="SSF51735">
    <property type="entry name" value="NAD(P)-binding Rossmann-fold domains"/>
    <property type="match status" value="1"/>
</dbReference>
<dbReference type="GO" id="GO:0016491">
    <property type="term" value="F:oxidoreductase activity"/>
    <property type="evidence" value="ECO:0007669"/>
    <property type="project" value="UniProtKB-KW"/>
</dbReference>
<sequence length="836" mass="93467">MSSLHHLGPIGMLHRQFSSPTSPRFSHYAPREDLTEDNKDVLIERLNDLVARLSKDNSLENSAVTAIHHKVDEIEVLMRGEENHRKSVNLAIESTSELIEDDTFSWGPRTPTRTIRMRLPGTSRHSARSSTAESVITPAKAAKIAVEAETLASQLSKAVAELQLRREESDHIHDMLVTRAEKAAERILLLEYRIAEMEDDFDANQSELKFLRIQLQAIEAQCSEYIPRNGDMELSESIMNWKIDWEDIDRKSKARRENHWLSKANFRISYSIDAGDRFARPLALSHRAVLVFTRTEHTLVKRDGLRLLALNVAFDYRRAFIIKELDIRQNGADAPDCVQVPDYVSEFFEPSSADRVGFVYGENIYGYRWENTGDQCLDTIMTYNWQFLLPITSALLSKTIPCEFHWSQSTRLAQILRPIPALAFQSIQNLPKPLTPFNPHKAGTGVTYGMVALLICGALLFLSQRRKQRAQRDGNANNTRYDKPVLYGKAAEKQMFEISGHDKPKLEAQGSGQGMELLEQVKFKQRSLQASPSAGMCLGFSPKIETVDSCRFENLPPAPLLFYSSATQHFSKACQHATHLWIEPVGHRTSNAARVDNAVKKIQAAIPQANISGFTVDVSQDDVEAGLEKLFADVTKAIGRPLDHIVYTAVRLDFRLLQNVTIEFLRSDAQFLFNVPILIAKIAPKHMKQSHTSSITFTSGQIAEKPYKGLAVASGWGAALIGLTRSFALDLAPIRVSLVSPGTTDTETQGPEEVRAKRMAEVAKTALLDKVGTPEEVGEAYIYLMKDNNNTGSVVISSGGSLLKWKVEKGDWRGSLPVTIGRAWARKSVNYSKAGK</sequence>
<keyword evidence="4" id="KW-0175">Coiled coil</keyword>
<dbReference type="OrthoDB" id="4448936at2759"/>
<comment type="caution">
    <text evidence="6">The sequence shown here is derived from an EMBL/GenBank/DDBJ whole genome shotgun (WGS) entry which is preliminary data.</text>
</comment>
<dbReference type="InterPro" id="IPR051122">
    <property type="entry name" value="SDR_DHRS6-like"/>
</dbReference>
<gene>
    <name evidence="6" type="ORF">G7Y89_g12971</name>
</gene>
<dbReference type="PRINTS" id="PR00081">
    <property type="entry name" value="GDHRDH"/>
</dbReference>
<dbReference type="Proteomes" id="UP000566819">
    <property type="component" value="Unassembled WGS sequence"/>
</dbReference>
<dbReference type="PANTHER" id="PTHR43477:SF1">
    <property type="entry name" value="DIHYDROANTICAPSIN 7-DEHYDROGENASE"/>
    <property type="match status" value="1"/>
</dbReference>
<feature type="transmembrane region" description="Helical" evidence="5">
    <location>
        <begin position="442"/>
        <end position="462"/>
    </location>
</feature>
<dbReference type="CDD" id="cd05233">
    <property type="entry name" value="SDR_c"/>
    <property type="match status" value="1"/>
</dbReference>
<feature type="coiled-coil region" evidence="4">
    <location>
        <begin position="145"/>
        <end position="221"/>
    </location>
</feature>
<evidence type="ECO:0000256" key="2">
    <source>
        <dbReference type="ARBA" id="ARBA00022857"/>
    </source>
</evidence>
<keyword evidence="7" id="KW-1185">Reference proteome</keyword>
<keyword evidence="5" id="KW-0812">Transmembrane</keyword>
<evidence type="ECO:0000313" key="6">
    <source>
        <dbReference type="EMBL" id="KAF4625197.1"/>
    </source>
</evidence>
<evidence type="ECO:0000256" key="1">
    <source>
        <dbReference type="ARBA" id="ARBA00006484"/>
    </source>
</evidence>
<reference evidence="6 7" key="1">
    <citation type="submission" date="2020-03" db="EMBL/GenBank/DDBJ databases">
        <title>Draft Genome Sequence of Cudoniella acicularis.</title>
        <authorList>
            <person name="Buettner E."/>
            <person name="Kellner H."/>
        </authorList>
    </citation>
    <scope>NUCLEOTIDE SEQUENCE [LARGE SCALE GENOMIC DNA]</scope>
    <source>
        <strain evidence="6 7">DSM 108380</strain>
    </source>
</reference>
<dbReference type="InterPro" id="IPR002347">
    <property type="entry name" value="SDR_fam"/>
</dbReference>
<accession>A0A8H4VWV5</accession>
<comment type="similarity">
    <text evidence="1">Belongs to the short-chain dehydrogenases/reductases (SDR) family.</text>
</comment>
<dbReference type="AlphaFoldDB" id="A0A8H4VWV5"/>
<keyword evidence="3" id="KW-0560">Oxidoreductase</keyword>
<dbReference type="Gene3D" id="3.40.50.720">
    <property type="entry name" value="NAD(P)-binding Rossmann-like Domain"/>
    <property type="match status" value="1"/>
</dbReference>
<evidence type="ECO:0000313" key="7">
    <source>
        <dbReference type="Proteomes" id="UP000566819"/>
    </source>
</evidence>
<organism evidence="6 7">
    <name type="scientific">Cudoniella acicularis</name>
    <dbReference type="NCBI Taxonomy" id="354080"/>
    <lineage>
        <taxon>Eukaryota</taxon>
        <taxon>Fungi</taxon>
        <taxon>Dikarya</taxon>
        <taxon>Ascomycota</taxon>
        <taxon>Pezizomycotina</taxon>
        <taxon>Leotiomycetes</taxon>
        <taxon>Helotiales</taxon>
        <taxon>Tricladiaceae</taxon>
        <taxon>Cudoniella</taxon>
    </lineage>
</organism>
<keyword evidence="5" id="KW-1133">Transmembrane helix</keyword>
<protein>
    <submittedName>
        <fullName evidence="6">Uncharacterized protein</fullName>
    </submittedName>
</protein>
<dbReference type="PANTHER" id="PTHR43477">
    <property type="entry name" value="DIHYDROANTICAPSIN 7-DEHYDROGENASE"/>
    <property type="match status" value="1"/>
</dbReference>
<evidence type="ECO:0000256" key="3">
    <source>
        <dbReference type="ARBA" id="ARBA00023002"/>
    </source>
</evidence>
<evidence type="ECO:0000256" key="4">
    <source>
        <dbReference type="SAM" id="Coils"/>
    </source>
</evidence>
<evidence type="ECO:0000256" key="5">
    <source>
        <dbReference type="SAM" id="Phobius"/>
    </source>
</evidence>
<dbReference type="InterPro" id="IPR036291">
    <property type="entry name" value="NAD(P)-bd_dom_sf"/>
</dbReference>
<dbReference type="EMBL" id="JAAMPI010001440">
    <property type="protein sequence ID" value="KAF4625197.1"/>
    <property type="molecule type" value="Genomic_DNA"/>
</dbReference>